<dbReference type="RefSeq" id="WP_133804288.1">
    <property type="nucleotide sequence ID" value="NZ_SNWQ01000021.1"/>
</dbReference>
<name>A0A4R6JIG4_9ACTN</name>
<organism evidence="5 6">
    <name type="scientific">Kribbella caucasensis</name>
    <dbReference type="NCBI Taxonomy" id="2512215"/>
    <lineage>
        <taxon>Bacteria</taxon>
        <taxon>Bacillati</taxon>
        <taxon>Actinomycetota</taxon>
        <taxon>Actinomycetes</taxon>
        <taxon>Propionibacteriales</taxon>
        <taxon>Kribbellaceae</taxon>
        <taxon>Kribbella</taxon>
    </lineage>
</organism>
<dbReference type="NCBIfam" id="TIGR00976">
    <property type="entry name" value="CocE_NonD"/>
    <property type="match status" value="1"/>
</dbReference>
<dbReference type="SUPFAM" id="SSF53474">
    <property type="entry name" value="alpha/beta-Hydrolases"/>
    <property type="match status" value="1"/>
</dbReference>
<comment type="caution">
    <text evidence="5">The sequence shown here is derived from an EMBL/GenBank/DDBJ whole genome shotgun (WGS) entry which is preliminary data.</text>
</comment>
<feature type="signal peptide" evidence="3">
    <location>
        <begin position="1"/>
        <end position="34"/>
    </location>
</feature>
<dbReference type="Gene3D" id="2.60.120.260">
    <property type="entry name" value="Galactose-binding domain-like"/>
    <property type="match status" value="1"/>
</dbReference>
<evidence type="ECO:0000313" key="5">
    <source>
        <dbReference type="EMBL" id="TDO35829.1"/>
    </source>
</evidence>
<dbReference type="GO" id="GO:0008239">
    <property type="term" value="F:dipeptidyl-peptidase activity"/>
    <property type="evidence" value="ECO:0007669"/>
    <property type="project" value="InterPro"/>
</dbReference>
<accession>A0A4R6JIG4</accession>
<evidence type="ECO:0000256" key="1">
    <source>
        <dbReference type="ARBA" id="ARBA00022801"/>
    </source>
</evidence>
<sequence length="648" mass="70107">MLLSSFRRSRRATIAATAATVLAATALSPLPSGAAPPAQSRPFVSGTQTTAVYDYDNAIHERVSVEVPVDADDNGVNDRVMVDLIRPGEAAQAGVDVPVIIQASPYYASNPASYFDADGTRQVFNTWLDNYFVPRGYAVAFVDLIGTFRSSGCDDVGGDYEVAGGKAVIDWLNGRANGFTPSGSPVTADWSTGKAGMIGVSWNGTIANSVAGTGVEGLETIVPIAAISSWYDYTRSYGVPFWGKYVGFLHDYVSNDVSPRCPQLTKDLETASDSATGSYSSWWDPRNYRLDAANVRSSVYVVHGLNDENVKTRHFGEWWDELAKNGVPRKIFLHQDVHIDSFSYRDTWVQRLHPWFNHWLQGLDNGVMDTPMAMLQREDGTFTTEATWPAAGAQQTKLSLAASAGRTAGTLTTDAVTTSGTVNFSDRKDSDDDYVLDPTTLRSDRAVFLTNELTSAVRLSGTGTVKVRVQSSQPSAAIKARLVDYGPANRYTTYFAKPTTTCWGDGTTTDTGCYADTGIATAKSDLNVVARTMADIGHYKSLTQRESLQRGVWYDLSFELNADDAVFAAGHRIGLILTVEPGNPDDLDARRALTIDPVGSSLTLPLAGATTTLRTPGPAEPVPARVKAHPEPEKDPAELIRQFVDTSR</sequence>
<dbReference type="Gene3D" id="3.40.50.1820">
    <property type="entry name" value="alpha/beta hydrolase"/>
    <property type="match status" value="2"/>
</dbReference>
<dbReference type="InterPro" id="IPR000383">
    <property type="entry name" value="Xaa-Pro-like_dom"/>
</dbReference>
<keyword evidence="1" id="KW-0378">Hydrolase</keyword>
<feature type="compositionally biased region" description="Basic and acidic residues" evidence="2">
    <location>
        <begin position="628"/>
        <end position="638"/>
    </location>
</feature>
<dbReference type="Gene3D" id="1.10.246.70">
    <property type="match status" value="1"/>
</dbReference>
<dbReference type="EMBL" id="SNWQ01000021">
    <property type="protein sequence ID" value="TDO35829.1"/>
    <property type="molecule type" value="Genomic_DNA"/>
</dbReference>
<evidence type="ECO:0000313" key="6">
    <source>
        <dbReference type="Proteomes" id="UP000295388"/>
    </source>
</evidence>
<keyword evidence="3" id="KW-0732">Signal</keyword>
<reference evidence="5 6" key="1">
    <citation type="submission" date="2019-03" db="EMBL/GenBank/DDBJ databases">
        <title>Genomic Encyclopedia of Type Strains, Phase III (KMG-III): the genomes of soil and plant-associated and newly described type strains.</title>
        <authorList>
            <person name="Whitman W."/>
        </authorList>
    </citation>
    <scope>NUCLEOTIDE SEQUENCE [LARGE SCALE GENOMIC DNA]</scope>
    <source>
        <strain evidence="5 6">VKM Ac-2527</strain>
    </source>
</reference>
<dbReference type="SUPFAM" id="SSF49785">
    <property type="entry name" value="Galactose-binding domain-like"/>
    <property type="match status" value="1"/>
</dbReference>
<keyword evidence="6" id="KW-1185">Reference proteome</keyword>
<evidence type="ECO:0000256" key="3">
    <source>
        <dbReference type="SAM" id="SignalP"/>
    </source>
</evidence>
<dbReference type="InterPro" id="IPR029058">
    <property type="entry name" value="AB_hydrolase_fold"/>
</dbReference>
<dbReference type="Pfam" id="PF08530">
    <property type="entry name" value="PepX_C"/>
    <property type="match status" value="1"/>
</dbReference>
<dbReference type="InterPro" id="IPR005674">
    <property type="entry name" value="CocE/Ser_esterase"/>
</dbReference>
<dbReference type="SMART" id="SM00939">
    <property type="entry name" value="PepX_C"/>
    <property type="match status" value="1"/>
</dbReference>
<dbReference type="OrthoDB" id="5240615at2"/>
<feature type="domain" description="Xaa-Pro dipeptidyl-peptidase C-terminal" evidence="4">
    <location>
        <begin position="353"/>
        <end position="612"/>
    </location>
</feature>
<dbReference type="InterPro" id="IPR008979">
    <property type="entry name" value="Galactose-bd-like_sf"/>
</dbReference>
<feature type="region of interest" description="Disordered" evidence="2">
    <location>
        <begin position="610"/>
        <end position="648"/>
    </location>
</feature>
<dbReference type="InterPro" id="IPR013736">
    <property type="entry name" value="Xaa-Pro_dipept_C"/>
</dbReference>
<proteinExistence type="predicted"/>
<dbReference type="Proteomes" id="UP000295388">
    <property type="component" value="Unassembled WGS sequence"/>
</dbReference>
<protein>
    <submittedName>
        <fullName evidence="5">X-Pro dipeptidyl-peptidase</fullName>
    </submittedName>
</protein>
<dbReference type="AlphaFoldDB" id="A0A4R6JIG4"/>
<gene>
    <name evidence="5" type="ORF">EV643_121102</name>
</gene>
<feature type="chain" id="PRO_5020823433" evidence="3">
    <location>
        <begin position="35"/>
        <end position="648"/>
    </location>
</feature>
<evidence type="ECO:0000256" key="2">
    <source>
        <dbReference type="SAM" id="MobiDB-lite"/>
    </source>
</evidence>
<evidence type="ECO:0000259" key="4">
    <source>
        <dbReference type="SMART" id="SM00939"/>
    </source>
</evidence>
<dbReference type="Pfam" id="PF02129">
    <property type="entry name" value="Peptidase_S15"/>
    <property type="match status" value="1"/>
</dbReference>